<dbReference type="InterPro" id="IPR004481">
    <property type="entry name" value="K/Na/Ca-exchanger"/>
</dbReference>
<feature type="transmembrane region" description="Helical" evidence="6">
    <location>
        <begin position="62"/>
        <end position="83"/>
    </location>
</feature>
<feature type="domain" description="Sodium/calcium exchanger membrane region" evidence="7">
    <location>
        <begin position="204"/>
        <end position="346"/>
    </location>
</feature>
<gene>
    <name evidence="8" type="ORF">GCM10023320_08050</name>
</gene>
<dbReference type="RefSeq" id="WP_345603376.1">
    <property type="nucleotide sequence ID" value="NZ_BAABJO010000003.1"/>
</dbReference>
<dbReference type="Gene3D" id="1.20.1420.30">
    <property type="entry name" value="NCX, central ion-binding region"/>
    <property type="match status" value="1"/>
</dbReference>
<feature type="transmembrane region" description="Helical" evidence="6">
    <location>
        <begin position="237"/>
        <end position="255"/>
    </location>
</feature>
<evidence type="ECO:0000256" key="1">
    <source>
        <dbReference type="ARBA" id="ARBA00004141"/>
    </source>
</evidence>
<keyword evidence="9" id="KW-1185">Reference proteome</keyword>
<feature type="region of interest" description="Disordered" evidence="5">
    <location>
        <begin position="1"/>
        <end position="25"/>
    </location>
</feature>
<proteinExistence type="predicted"/>
<reference evidence="9" key="1">
    <citation type="journal article" date="2019" name="Int. J. Syst. Evol. Microbiol.">
        <title>The Global Catalogue of Microorganisms (GCM) 10K type strain sequencing project: providing services to taxonomists for standard genome sequencing and annotation.</title>
        <authorList>
            <consortium name="The Broad Institute Genomics Platform"/>
            <consortium name="The Broad Institute Genome Sequencing Center for Infectious Disease"/>
            <person name="Wu L."/>
            <person name="Ma J."/>
        </authorList>
    </citation>
    <scope>NUCLEOTIDE SEQUENCE [LARGE SCALE GENOMIC DNA]</scope>
    <source>
        <strain evidence="9">JCM 18302</strain>
    </source>
</reference>
<sequence length="350" mass="35769">MAGRRPAADTIELVASGGSGPDRREGSAVNPVLALLLGLAALVVGAEMVVREGSALAGRFNVSPLVVGMTIVSLGTSLPELAIGLNAARQGNAGLAVGNIVGTNLVNILLILGLSALIRPIAFEARTVRLDLPAMTGAALLLFVLAVDGGLDTVDGVWLCLYGAGYLALLAVLARRESRRPAVPAAGADTTDAPVRDRPVAVRALLLVLGLAVVVVGSEYLVDGAVEIARDLGASDAVIGLTIVAVGTSAPELVTTMVATARGDRSIALGNLIGSSVFNIALILGPTVLVTPGPVPVPEDVLALDLVLMVAAAVVCVPVFITRRRLGRFEGAVFLTTYVAYMVWLLGTRL</sequence>
<comment type="subcellular location">
    <subcellularLocation>
        <location evidence="1">Membrane</location>
        <topology evidence="1">Multi-pass membrane protein</topology>
    </subcellularLocation>
</comment>
<evidence type="ECO:0000256" key="3">
    <source>
        <dbReference type="ARBA" id="ARBA00022989"/>
    </source>
</evidence>
<feature type="transmembrane region" description="Helical" evidence="6">
    <location>
        <begin position="200"/>
        <end position="217"/>
    </location>
</feature>
<name>A0ABP9NE90_9PSEU</name>
<keyword evidence="2 6" id="KW-0812">Transmembrane</keyword>
<feature type="transmembrane region" description="Helical" evidence="6">
    <location>
        <begin position="267"/>
        <end position="289"/>
    </location>
</feature>
<feature type="transmembrane region" description="Helical" evidence="6">
    <location>
        <begin position="156"/>
        <end position="174"/>
    </location>
</feature>
<evidence type="ECO:0000313" key="8">
    <source>
        <dbReference type="EMBL" id="GAA5113041.1"/>
    </source>
</evidence>
<evidence type="ECO:0000256" key="2">
    <source>
        <dbReference type="ARBA" id="ARBA00022692"/>
    </source>
</evidence>
<feature type="transmembrane region" description="Helical" evidence="6">
    <location>
        <begin position="301"/>
        <end position="322"/>
    </location>
</feature>
<evidence type="ECO:0000313" key="9">
    <source>
        <dbReference type="Proteomes" id="UP001500804"/>
    </source>
</evidence>
<keyword evidence="3 6" id="KW-1133">Transmembrane helix</keyword>
<keyword evidence="4 6" id="KW-0472">Membrane</keyword>
<feature type="transmembrane region" description="Helical" evidence="6">
    <location>
        <begin position="329"/>
        <end position="347"/>
    </location>
</feature>
<evidence type="ECO:0000256" key="5">
    <source>
        <dbReference type="SAM" id="MobiDB-lite"/>
    </source>
</evidence>
<organism evidence="8 9">
    <name type="scientific">Pseudonocardia adelaidensis</name>
    <dbReference type="NCBI Taxonomy" id="648754"/>
    <lineage>
        <taxon>Bacteria</taxon>
        <taxon>Bacillati</taxon>
        <taxon>Actinomycetota</taxon>
        <taxon>Actinomycetes</taxon>
        <taxon>Pseudonocardiales</taxon>
        <taxon>Pseudonocardiaceae</taxon>
        <taxon>Pseudonocardia</taxon>
    </lineage>
</organism>
<feature type="transmembrane region" description="Helical" evidence="6">
    <location>
        <begin position="95"/>
        <end position="118"/>
    </location>
</feature>
<feature type="transmembrane region" description="Helical" evidence="6">
    <location>
        <begin position="28"/>
        <end position="50"/>
    </location>
</feature>
<dbReference type="PANTHER" id="PTHR10846">
    <property type="entry name" value="SODIUM/POTASSIUM/CALCIUM EXCHANGER"/>
    <property type="match status" value="1"/>
</dbReference>
<dbReference type="EMBL" id="BAABJO010000003">
    <property type="protein sequence ID" value="GAA5113041.1"/>
    <property type="molecule type" value="Genomic_DNA"/>
</dbReference>
<feature type="domain" description="Sodium/calcium exchanger membrane region" evidence="7">
    <location>
        <begin position="32"/>
        <end position="169"/>
    </location>
</feature>
<comment type="caution">
    <text evidence="8">The sequence shown here is derived from an EMBL/GenBank/DDBJ whole genome shotgun (WGS) entry which is preliminary data.</text>
</comment>
<accession>A0ABP9NE90</accession>
<evidence type="ECO:0000256" key="4">
    <source>
        <dbReference type="ARBA" id="ARBA00023136"/>
    </source>
</evidence>
<dbReference type="InterPro" id="IPR044880">
    <property type="entry name" value="NCX_ion-bd_dom_sf"/>
</dbReference>
<dbReference type="InterPro" id="IPR004837">
    <property type="entry name" value="NaCa_Exmemb"/>
</dbReference>
<dbReference type="PANTHER" id="PTHR10846:SF8">
    <property type="entry name" value="INNER MEMBRANE PROTEIN YRBG"/>
    <property type="match status" value="1"/>
</dbReference>
<dbReference type="Proteomes" id="UP001500804">
    <property type="component" value="Unassembled WGS sequence"/>
</dbReference>
<protein>
    <submittedName>
        <fullName evidence="8">Calcium/sodium antiporter</fullName>
    </submittedName>
</protein>
<dbReference type="Pfam" id="PF01699">
    <property type="entry name" value="Na_Ca_ex"/>
    <property type="match status" value="2"/>
</dbReference>
<evidence type="ECO:0000256" key="6">
    <source>
        <dbReference type="SAM" id="Phobius"/>
    </source>
</evidence>
<dbReference type="NCBIfam" id="TIGR00367">
    <property type="entry name" value="calcium/sodium antiporter"/>
    <property type="match status" value="1"/>
</dbReference>
<evidence type="ECO:0000259" key="7">
    <source>
        <dbReference type="Pfam" id="PF01699"/>
    </source>
</evidence>